<sequence>MASETVNEKAATPVATVATTPQDAPSGKPVTTVTASEALVCPEPDFRRPSEVSTPASSRDLNPFDTDIEAMISTRTTREDDSCGMKSTSKNQLKGSADGQVWPGQAHWKKKAKANKLNQRSCQCLAKMSKRNRILVKVAIIVLVVLTAVGVGFGISKPLGAGIWKPSGN</sequence>
<feature type="compositionally biased region" description="Low complexity" evidence="1">
    <location>
        <begin position="10"/>
        <end position="21"/>
    </location>
</feature>
<protein>
    <submittedName>
        <fullName evidence="3">Uncharacterized protein</fullName>
    </submittedName>
</protein>
<dbReference type="OrthoDB" id="5214669at2759"/>
<organism evidence="3 4">
    <name type="scientific">Diaporthe ampelina</name>
    <dbReference type="NCBI Taxonomy" id="1214573"/>
    <lineage>
        <taxon>Eukaryota</taxon>
        <taxon>Fungi</taxon>
        <taxon>Dikarya</taxon>
        <taxon>Ascomycota</taxon>
        <taxon>Pezizomycotina</taxon>
        <taxon>Sordariomycetes</taxon>
        <taxon>Sordariomycetidae</taxon>
        <taxon>Diaporthales</taxon>
        <taxon>Diaporthaceae</taxon>
        <taxon>Diaporthe</taxon>
    </lineage>
</organism>
<gene>
    <name evidence="3" type="ORF">UCDDA912_g03309</name>
</gene>
<comment type="caution">
    <text evidence="3">The sequence shown here is derived from an EMBL/GenBank/DDBJ whole genome shotgun (WGS) entry which is preliminary data.</text>
</comment>
<evidence type="ECO:0000313" key="3">
    <source>
        <dbReference type="EMBL" id="KKY36725.1"/>
    </source>
</evidence>
<keyword evidence="2" id="KW-0812">Transmembrane</keyword>
<dbReference type="AlphaFoldDB" id="A0A0G2IAG3"/>
<feature type="compositionally biased region" description="Polar residues" evidence="1">
    <location>
        <begin position="85"/>
        <end position="94"/>
    </location>
</feature>
<accession>A0A0G2IAG3</accession>
<feature type="transmembrane region" description="Helical" evidence="2">
    <location>
        <begin position="134"/>
        <end position="155"/>
    </location>
</feature>
<feature type="compositionally biased region" description="Polar residues" evidence="1">
    <location>
        <begin position="51"/>
        <end position="60"/>
    </location>
</feature>
<reference evidence="3 4" key="2">
    <citation type="submission" date="2015-05" db="EMBL/GenBank/DDBJ databases">
        <authorList>
            <person name="Morales-Cruz A."/>
            <person name="Amrine K.C."/>
            <person name="Cantu D."/>
        </authorList>
    </citation>
    <scope>NUCLEOTIDE SEQUENCE [LARGE SCALE GENOMIC DNA]</scope>
    <source>
        <strain evidence="3">DA912</strain>
    </source>
</reference>
<reference evidence="3 4" key="1">
    <citation type="submission" date="2015-05" db="EMBL/GenBank/DDBJ databases">
        <title>Distinctive expansion of gene families associated with plant cell wall degradation and secondary metabolism in the genomes of grapevine trunk pathogens.</title>
        <authorList>
            <person name="Lawrence D.P."/>
            <person name="Travadon R."/>
            <person name="Rolshausen P.E."/>
            <person name="Baumgartner K."/>
        </authorList>
    </citation>
    <scope>NUCLEOTIDE SEQUENCE [LARGE SCALE GENOMIC DNA]</scope>
    <source>
        <strain evidence="3">DA912</strain>
    </source>
</reference>
<dbReference type="Proteomes" id="UP000034680">
    <property type="component" value="Unassembled WGS sequence"/>
</dbReference>
<keyword evidence="2" id="KW-0472">Membrane</keyword>
<evidence type="ECO:0000256" key="2">
    <source>
        <dbReference type="SAM" id="Phobius"/>
    </source>
</evidence>
<dbReference type="EMBL" id="LCUC01000111">
    <property type="protein sequence ID" value="KKY36725.1"/>
    <property type="molecule type" value="Genomic_DNA"/>
</dbReference>
<evidence type="ECO:0000313" key="4">
    <source>
        <dbReference type="Proteomes" id="UP000034680"/>
    </source>
</evidence>
<evidence type="ECO:0000256" key="1">
    <source>
        <dbReference type="SAM" id="MobiDB-lite"/>
    </source>
</evidence>
<proteinExistence type="predicted"/>
<feature type="region of interest" description="Disordered" evidence="1">
    <location>
        <begin position="1"/>
        <end position="101"/>
    </location>
</feature>
<keyword evidence="4" id="KW-1185">Reference proteome</keyword>
<keyword evidence="2" id="KW-1133">Transmembrane helix</keyword>
<name>A0A0G2IAG3_9PEZI</name>